<accession>A0A7X3MJ05</accession>
<dbReference type="PROSITE" id="PS50104">
    <property type="entry name" value="TIR"/>
    <property type="match status" value="1"/>
</dbReference>
<dbReference type="Proteomes" id="UP000460412">
    <property type="component" value="Unassembled WGS sequence"/>
</dbReference>
<evidence type="ECO:0000313" key="3">
    <source>
        <dbReference type="Proteomes" id="UP000460412"/>
    </source>
</evidence>
<evidence type="ECO:0000259" key="1">
    <source>
        <dbReference type="PROSITE" id="PS50104"/>
    </source>
</evidence>
<name>A0A7X3MJ05_9FIRM</name>
<reference evidence="2 3" key="1">
    <citation type="submission" date="2019-12" db="EMBL/GenBank/DDBJ databases">
        <title>Sporaefaciens musculi gen. nov., sp. nov., a novel bacterium isolated from the caecum of an obese mouse.</title>
        <authorList>
            <person name="Rasmussen T.S."/>
            <person name="Streidl T."/>
            <person name="Hitch T.C.A."/>
            <person name="Wortmann E."/>
            <person name="Deptula P."/>
            <person name="Hansen M."/>
            <person name="Nielsen D.S."/>
            <person name="Clavel T."/>
            <person name="Vogensen F.K."/>
        </authorList>
    </citation>
    <scope>NUCLEOTIDE SEQUENCE [LARGE SCALE GENOMIC DNA]</scope>
    <source>
        <strain evidence="2 3">WCA-9-b2</strain>
    </source>
</reference>
<feature type="domain" description="TIR" evidence="1">
    <location>
        <begin position="63"/>
        <end position="192"/>
    </location>
</feature>
<dbReference type="Gene3D" id="3.40.50.10140">
    <property type="entry name" value="Toll/interleukin-1 receptor homology (TIR) domain"/>
    <property type="match status" value="1"/>
</dbReference>
<gene>
    <name evidence="2" type="ORF">GN277_18030</name>
</gene>
<sequence length="219" mass="26366">MRESEDFEKDISIQISNSVDDTRIEMREEFNKLDTYNQMILKILEQNQNAKTMKNMNTKLENKNISIFISYSSDDGMVVDELDKKLQNYGYTIERDIRDLDYTQSIKEFMKRIRKTDYSIILLSDRFLKSENCMREIFEFIKDDNYKDRIIPIILDSAKDIWRDNKGIEYTIFWKDKEKNFKEQLKRIDEESKSGYIEELRHISMIKDSIGEVIKILEI</sequence>
<dbReference type="InterPro" id="IPR000157">
    <property type="entry name" value="TIR_dom"/>
</dbReference>
<dbReference type="InterPro" id="IPR035897">
    <property type="entry name" value="Toll_tir_struct_dom_sf"/>
</dbReference>
<dbReference type="EMBL" id="WUQX01000001">
    <property type="protein sequence ID" value="MXP77204.1"/>
    <property type="molecule type" value="Genomic_DNA"/>
</dbReference>
<dbReference type="GO" id="GO:0007165">
    <property type="term" value="P:signal transduction"/>
    <property type="evidence" value="ECO:0007669"/>
    <property type="project" value="InterPro"/>
</dbReference>
<protein>
    <submittedName>
        <fullName evidence="2">TIR domain-containing protein</fullName>
    </submittedName>
</protein>
<comment type="caution">
    <text evidence="2">The sequence shown here is derived from an EMBL/GenBank/DDBJ whole genome shotgun (WGS) entry which is preliminary data.</text>
</comment>
<dbReference type="RefSeq" id="WP_159752334.1">
    <property type="nucleotide sequence ID" value="NZ_WUQX01000001.1"/>
</dbReference>
<keyword evidence="3" id="KW-1185">Reference proteome</keyword>
<organism evidence="2 3">
    <name type="scientific">Sporofaciens musculi</name>
    <dbReference type="NCBI Taxonomy" id="2681861"/>
    <lineage>
        <taxon>Bacteria</taxon>
        <taxon>Bacillati</taxon>
        <taxon>Bacillota</taxon>
        <taxon>Clostridia</taxon>
        <taxon>Lachnospirales</taxon>
        <taxon>Lachnospiraceae</taxon>
        <taxon>Sporofaciens</taxon>
    </lineage>
</organism>
<proteinExistence type="predicted"/>
<dbReference type="AlphaFoldDB" id="A0A7X3MJ05"/>
<evidence type="ECO:0000313" key="2">
    <source>
        <dbReference type="EMBL" id="MXP77204.1"/>
    </source>
</evidence>
<dbReference type="Pfam" id="PF13676">
    <property type="entry name" value="TIR_2"/>
    <property type="match status" value="1"/>
</dbReference>
<dbReference type="SUPFAM" id="SSF52200">
    <property type="entry name" value="Toll/Interleukin receptor TIR domain"/>
    <property type="match status" value="1"/>
</dbReference>